<keyword evidence="3" id="KW-0479">Metal-binding</keyword>
<dbReference type="InterPro" id="IPR005117">
    <property type="entry name" value="NiRdtase/SiRdtase_haem-b_fer"/>
</dbReference>
<dbReference type="AlphaFoldDB" id="A0A1X7CUD6"/>
<evidence type="ECO:0000256" key="3">
    <source>
        <dbReference type="ARBA" id="ARBA00022723"/>
    </source>
</evidence>
<dbReference type="PANTHER" id="PTHR43809">
    <property type="entry name" value="NITRITE REDUCTASE (NADH) LARGE SUBUNIT"/>
    <property type="match status" value="1"/>
</dbReference>
<feature type="domain" description="Nitrite/sulphite reductase 4Fe-4S" evidence="7">
    <location>
        <begin position="87"/>
        <end position="217"/>
    </location>
</feature>
<reference evidence="10" key="1">
    <citation type="submission" date="2017-04" db="EMBL/GenBank/DDBJ databases">
        <authorList>
            <person name="Varghese N."/>
            <person name="Submissions S."/>
        </authorList>
    </citation>
    <scope>NUCLEOTIDE SEQUENCE [LARGE SCALE GENOMIC DNA]</scope>
    <source>
        <strain evidence="10">K3S</strain>
    </source>
</reference>
<dbReference type="PROSITE" id="PS00365">
    <property type="entry name" value="NIR_SIR"/>
    <property type="match status" value="1"/>
</dbReference>
<feature type="domain" description="Nitrite/Sulfite reductase ferredoxin-like" evidence="8">
    <location>
        <begin position="15"/>
        <end position="77"/>
    </location>
</feature>
<keyword evidence="5" id="KW-0408">Iron</keyword>
<dbReference type="InterPro" id="IPR006066">
    <property type="entry name" value="NO2/SO3_Rdtase_FeS/sirohaem_BS"/>
</dbReference>
<dbReference type="GO" id="GO:0051539">
    <property type="term" value="F:4 iron, 4 sulfur cluster binding"/>
    <property type="evidence" value="ECO:0007669"/>
    <property type="project" value="UniProtKB-KW"/>
</dbReference>
<keyword evidence="1" id="KW-0004">4Fe-4S</keyword>
<gene>
    <name evidence="9" type="ORF">SAMN06295933_1288</name>
</gene>
<dbReference type="InterPro" id="IPR052034">
    <property type="entry name" value="NasD-like"/>
</dbReference>
<dbReference type="SUPFAM" id="SSF55124">
    <property type="entry name" value="Nitrite/Sulfite reductase N-terminal domain-like"/>
    <property type="match status" value="1"/>
</dbReference>
<keyword evidence="6" id="KW-0411">Iron-sulfur</keyword>
<name>A0A1X7CUD6_9BACT</name>
<dbReference type="SUPFAM" id="SSF56014">
    <property type="entry name" value="Nitrite and sulphite reductase 4Fe-4S domain-like"/>
    <property type="match status" value="1"/>
</dbReference>
<evidence type="ECO:0000256" key="1">
    <source>
        <dbReference type="ARBA" id="ARBA00022485"/>
    </source>
</evidence>
<evidence type="ECO:0000259" key="8">
    <source>
        <dbReference type="Pfam" id="PF03460"/>
    </source>
</evidence>
<dbReference type="GO" id="GO:0020037">
    <property type="term" value="F:heme binding"/>
    <property type="evidence" value="ECO:0007669"/>
    <property type="project" value="InterPro"/>
</dbReference>
<organism evidence="9 10">
    <name type="scientific">Desulfovibrio gilichinskyi</name>
    <dbReference type="NCBI Taxonomy" id="1519643"/>
    <lineage>
        <taxon>Bacteria</taxon>
        <taxon>Pseudomonadati</taxon>
        <taxon>Thermodesulfobacteriota</taxon>
        <taxon>Desulfovibrionia</taxon>
        <taxon>Desulfovibrionales</taxon>
        <taxon>Desulfovibrionaceae</taxon>
        <taxon>Desulfovibrio</taxon>
    </lineage>
</organism>
<dbReference type="OrthoDB" id="9768666at2"/>
<keyword evidence="10" id="KW-1185">Reference proteome</keyword>
<evidence type="ECO:0000313" key="10">
    <source>
        <dbReference type="Proteomes" id="UP000192906"/>
    </source>
</evidence>
<accession>A0A1X7CUD6</accession>
<evidence type="ECO:0000313" key="9">
    <source>
        <dbReference type="EMBL" id="SMF03383.1"/>
    </source>
</evidence>
<dbReference type="PANTHER" id="PTHR43809:SF1">
    <property type="entry name" value="NITRITE REDUCTASE (NADH) LARGE SUBUNIT"/>
    <property type="match status" value="1"/>
</dbReference>
<evidence type="ECO:0000256" key="5">
    <source>
        <dbReference type="ARBA" id="ARBA00023004"/>
    </source>
</evidence>
<dbReference type="Proteomes" id="UP000192906">
    <property type="component" value="Unassembled WGS sequence"/>
</dbReference>
<dbReference type="InterPro" id="IPR045854">
    <property type="entry name" value="NO2/SO3_Rdtase_4Fe4S_sf"/>
</dbReference>
<dbReference type="Gene3D" id="3.90.480.10">
    <property type="entry name" value="Sulfite Reductase Hemoprotein,Domain 2"/>
    <property type="match status" value="1"/>
</dbReference>
<dbReference type="InterPro" id="IPR036136">
    <property type="entry name" value="Nit/Sulf_reduc_fer-like_dom_sf"/>
</dbReference>
<dbReference type="STRING" id="1519643.SAMN06295933_1288"/>
<dbReference type="PRINTS" id="PR00397">
    <property type="entry name" value="SIROHAEM"/>
</dbReference>
<sequence>MNNIVSESLIVKPIKRKDGTYVLRLCVNQGQLTVGMLKTVMETMTKFNLTSLRATTGQRMNLEGIPDDKLDEVIASIGVAVEKPLPEITVCPGAGICVYGVQETRSMGDKILSLIQENGPYPYKIKTGVSGCKMSCGLSYVRDIGLIGGPKGWDVSFGGAATRNAGVGIPLGKAVSSEDALNLIAKALVFYRENGKKRERTSGMINRLGAEEVLAALK</sequence>
<evidence type="ECO:0000259" key="7">
    <source>
        <dbReference type="Pfam" id="PF01077"/>
    </source>
</evidence>
<evidence type="ECO:0000256" key="2">
    <source>
        <dbReference type="ARBA" id="ARBA00022617"/>
    </source>
</evidence>
<keyword evidence="2" id="KW-0349">Heme</keyword>
<evidence type="ECO:0000256" key="6">
    <source>
        <dbReference type="ARBA" id="ARBA00023014"/>
    </source>
</evidence>
<dbReference type="GO" id="GO:0016491">
    <property type="term" value="F:oxidoreductase activity"/>
    <property type="evidence" value="ECO:0007669"/>
    <property type="project" value="UniProtKB-KW"/>
</dbReference>
<protein>
    <submittedName>
        <fullName evidence="9">Nitrite/Sulfite reductase ferredoxin-like half domain-containing protein</fullName>
    </submittedName>
</protein>
<evidence type="ECO:0000256" key="4">
    <source>
        <dbReference type="ARBA" id="ARBA00023002"/>
    </source>
</evidence>
<dbReference type="Gene3D" id="3.30.413.10">
    <property type="entry name" value="Sulfite Reductase Hemoprotein, domain 1"/>
    <property type="match status" value="1"/>
</dbReference>
<dbReference type="GO" id="GO:0046872">
    <property type="term" value="F:metal ion binding"/>
    <property type="evidence" value="ECO:0007669"/>
    <property type="project" value="UniProtKB-KW"/>
</dbReference>
<dbReference type="Pfam" id="PF01077">
    <property type="entry name" value="NIR_SIR"/>
    <property type="match status" value="1"/>
</dbReference>
<dbReference type="RefSeq" id="WP_085100015.1">
    <property type="nucleotide sequence ID" value="NZ_FWZU01000002.1"/>
</dbReference>
<dbReference type="Pfam" id="PF03460">
    <property type="entry name" value="NIR_SIR_ferr"/>
    <property type="match status" value="1"/>
</dbReference>
<dbReference type="InterPro" id="IPR006067">
    <property type="entry name" value="NO2/SO3_Rdtase_4Fe4S_dom"/>
</dbReference>
<keyword evidence="4" id="KW-0560">Oxidoreductase</keyword>
<dbReference type="EMBL" id="FWZU01000002">
    <property type="protein sequence ID" value="SMF03383.1"/>
    <property type="molecule type" value="Genomic_DNA"/>
</dbReference>
<proteinExistence type="predicted"/>